<sequence>MQQANLNKWWIDDPADPGRLTLQDADVDRLAQRISPGASAVDLGGTMSLNVKIEPDNLVLRIHQAFVSRQRLSAVQRIRSHCAAQGLVTTEPLYRNNQSMFRFRNRWAELETYLPHERLAPTADAYLWMFEAMGVLHLALERFEHPVPRPVVSTYAAPSTLRRWLATAESKVRDDADALVIVRRLRDQLQALNRQWVYAPELPVQLVHGDVRLSNVCKGTDGRDVYFDFGFAAYRPRIHDVAYAIAFMLLALGGHKEPESDAWTLIGELISRYEEAARTTLTASERKALLPYTAAVPLYQIVIAGLMNDTGGELRGKLHFLRLGELLLKHPDAIRC</sequence>
<dbReference type="EC" id="2.7.1.81" evidence="7"/>
<evidence type="ECO:0000256" key="2">
    <source>
        <dbReference type="ARBA" id="ARBA00022490"/>
    </source>
</evidence>
<dbReference type="Pfam" id="PF01636">
    <property type="entry name" value="APH"/>
    <property type="match status" value="1"/>
</dbReference>
<evidence type="ECO:0000256" key="8">
    <source>
        <dbReference type="ARBA" id="ARBA00040505"/>
    </source>
</evidence>
<dbReference type="PANTHER" id="PTHR21064:SF1">
    <property type="entry name" value="HYDROXYLYSINE KINASE"/>
    <property type="match status" value="1"/>
</dbReference>
<evidence type="ECO:0000256" key="3">
    <source>
        <dbReference type="ARBA" id="ARBA00022679"/>
    </source>
</evidence>
<dbReference type="RefSeq" id="WP_162357852.1">
    <property type="nucleotide sequence ID" value="NZ_CP048209.1"/>
</dbReference>
<dbReference type="AlphaFoldDB" id="A0A6C0G0N3"/>
<keyword evidence="11" id="KW-1185">Reference proteome</keyword>
<evidence type="ECO:0000256" key="7">
    <source>
        <dbReference type="ARBA" id="ARBA00038873"/>
    </source>
</evidence>
<dbReference type="InterPro" id="IPR011009">
    <property type="entry name" value="Kinase-like_dom_sf"/>
</dbReference>
<proteinExistence type="predicted"/>
<dbReference type="InterPro" id="IPR050249">
    <property type="entry name" value="Pseudomonas-type_ThrB"/>
</dbReference>
<keyword evidence="4" id="KW-0418">Kinase</keyword>
<dbReference type="EMBL" id="CP048209">
    <property type="protein sequence ID" value="QHT61413.1"/>
    <property type="molecule type" value="Genomic_DNA"/>
</dbReference>
<dbReference type="GO" id="GO:0047992">
    <property type="term" value="F:hydroxylysine kinase activity"/>
    <property type="evidence" value="ECO:0007669"/>
    <property type="project" value="UniProtKB-EC"/>
</dbReference>
<dbReference type="PANTHER" id="PTHR21064">
    <property type="entry name" value="AMINOGLYCOSIDE PHOSPHOTRANSFERASE DOMAIN-CONTAINING PROTEIN-RELATED"/>
    <property type="match status" value="1"/>
</dbReference>
<dbReference type="GO" id="GO:0005737">
    <property type="term" value="C:cytoplasm"/>
    <property type="evidence" value="ECO:0007669"/>
    <property type="project" value="UniProtKB-SubCell"/>
</dbReference>
<evidence type="ECO:0000313" key="11">
    <source>
        <dbReference type="Proteomes" id="UP000476064"/>
    </source>
</evidence>
<comment type="function">
    <text evidence="6">Catalyzes the GTP-dependent phosphorylation of 5-hydroxy-L-lysine.</text>
</comment>
<dbReference type="SUPFAM" id="SSF56112">
    <property type="entry name" value="Protein kinase-like (PK-like)"/>
    <property type="match status" value="1"/>
</dbReference>
<evidence type="ECO:0000259" key="9">
    <source>
        <dbReference type="Pfam" id="PF01636"/>
    </source>
</evidence>
<keyword evidence="2" id="KW-0963">Cytoplasm</keyword>
<dbReference type="Gene3D" id="3.90.1200.10">
    <property type="match status" value="1"/>
</dbReference>
<keyword evidence="3 10" id="KW-0808">Transferase</keyword>
<comment type="catalytic activity">
    <reaction evidence="5">
        <text>(5R)-5-hydroxy-L-lysine + GTP = (5R)-5-phosphooxy-L-lysine + GDP + H(+)</text>
        <dbReference type="Rhea" id="RHEA:19049"/>
        <dbReference type="ChEBI" id="CHEBI:15378"/>
        <dbReference type="ChEBI" id="CHEBI:37565"/>
        <dbReference type="ChEBI" id="CHEBI:57882"/>
        <dbReference type="ChEBI" id="CHEBI:58189"/>
        <dbReference type="ChEBI" id="CHEBI:58357"/>
        <dbReference type="EC" id="2.7.1.81"/>
    </reaction>
</comment>
<evidence type="ECO:0000313" key="10">
    <source>
        <dbReference type="EMBL" id="QHT61413.1"/>
    </source>
</evidence>
<evidence type="ECO:0000256" key="4">
    <source>
        <dbReference type="ARBA" id="ARBA00022777"/>
    </source>
</evidence>
<dbReference type="Proteomes" id="UP000476064">
    <property type="component" value="Chromosome"/>
</dbReference>
<reference evidence="10 11" key="1">
    <citation type="submission" date="2020-01" db="EMBL/GenBank/DDBJ databases">
        <title>Paenibacillus sp. nov., isolated from tomato rhizosphere.</title>
        <authorList>
            <person name="Weon H.-Y."/>
            <person name="Lee S.A."/>
        </authorList>
    </citation>
    <scope>NUCLEOTIDE SEQUENCE [LARGE SCALE GENOMIC DNA]</scope>
    <source>
        <strain evidence="10 11">12200R-189</strain>
    </source>
</reference>
<organism evidence="10 11">
    <name type="scientific">Paenibacillus lycopersici</name>
    <dbReference type="NCBI Taxonomy" id="2704462"/>
    <lineage>
        <taxon>Bacteria</taxon>
        <taxon>Bacillati</taxon>
        <taxon>Bacillota</taxon>
        <taxon>Bacilli</taxon>
        <taxon>Bacillales</taxon>
        <taxon>Paenibacillaceae</taxon>
        <taxon>Paenibacillus</taxon>
    </lineage>
</organism>
<dbReference type="KEGG" id="plyc:GXP70_16555"/>
<protein>
    <recommendedName>
        <fullName evidence="8">Hydroxylysine kinase</fullName>
        <ecNumber evidence="7">2.7.1.81</ecNumber>
    </recommendedName>
</protein>
<gene>
    <name evidence="10" type="ORF">GXP70_16555</name>
</gene>
<evidence type="ECO:0000256" key="6">
    <source>
        <dbReference type="ARBA" id="ARBA00037368"/>
    </source>
</evidence>
<comment type="subcellular location">
    <subcellularLocation>
        <location evidence="1">Cytoplasm</location>
    </subcellularLocation>
</comment>
<dbReference type="InterPro" id="IPR002575">
    <property type="entry name" value="Aminoglycoside_PTrfase"/>
</dbReference>
<feature type="domain" description="Aminoglycoside phosphotransferase" evidence="9">
    <location>
        <begin position="50"/>
        <end position="246"/>
    </location>
</feature>
<evidence type="ECO:0000256" key="5">
    <source>
        <dbReference type="ARBA" id="ARBA00036820"/>
    </source>
</evidence>
<evidence type="ECO:0000256" key="1">
    <source>
        <dbReference type="ARBA" id="ARBA00004496"/>
    </source>
</evidence>
<name>A0A6C0G0N3_9BACL</name>
<accession>A0A6C0G0N3</accession>